<keyword evidence="1" id="KW-0378">Hydrolase</keyword>
<dbReference type="Gene3D" id="3.90.1140.10">
    <property type="entry name" value="Cyclic phosphodiesterase"/>
    <property type="match status" value="1"/>
</dbReference>
<dbReference type="NCBIfam" id="TIGR02258">
    <property type="entry name" value="2_5_ligase"/>
    <property type="match status" value="1"/>
</dbReference>
<name>X1P365_9ZZZZ</name>
<reference evidence="3" key="1">
    <citation type="journal article" date="2014" name="Front. Microbiol.">
        <title>High frequency of phylogenetically diverse reductive dehalogenase-homologous genes in deep subseafloor sedimentary metagenomes.</title>
        <authorList>
            <person name="Kawai M."/>
            <person name="Futagami T."/>
            <person name="Toyoda A."/>
            <person name="Takaki Y."/>
            <person name="Nishi S."/>
            <person name="Hori S."/>
            <person name="Arai W."/>
            <person name="Tsubouchi T."/>
            <person name="Morono Y."/>
            <person name="Uchiyama I."/>
            <person name="Ito T."/>
            <person name="Fujiyama A."/>
            <person name="Inagaki F."/>
            <person name="Takami H."/>
        </authorList>
    </citation>
    <scope>NUCLEOTIDE SEQUENCE</scope>
    <source>
        <strain evidence="3">Expedition CK06-06</strain>
    </source>
</reference>
<evidence type="ECO:0000256" key="1">
    <source>
        <dbReference type="ARBA" id="ARBA00022801"/>
    </source>
</evidence>
<feature type="non-terminal residue" evidence="3">
    <location>
        <position position="127"/>
    </location>
</feature>
<proteinExistence type="predicted"/>
<dbReference type="PANTHER" id="PTHR35561:SF1">
    <property type="entry name" value="RNA 2',3'-CYCLIC PHOSPHODIESTERASE"/>
    <property type="match status" value="1"/>
</dbReference>
<dbReference type="EMBL" id="BARV01013705">
    <property type="protein sequence ID" value="GAI25354.1"/>
    <property type="molecule type" value="Genomic_DNA"/>
</dbReference>
<feature type="domain" description="Phosphoesterase HXTX" evidence="2">
    <location>
        <begin position="14"/>
        <end position="74"/>
    </location>
</feature>
<comment type="caution">
    <text evidence="3">The sequence shown here is derived from an EMBL/GenBank/DDBJ whole genome shotgun (WGS) entry which is preliminary data.</text>
</comment>
<evidence type="ECO:0000259" key="2">
    <source>
        <dbReference type="Pfam" id="PF02834"/>
    </source>
</evidence>
<dbReference type="Pfam" id="PF02834">
    <property type="entry name" value="LigT_PEase"/>
    <property type="match status" value="2"/>
</dbReference>
<protein>
    <recommendedName>
        <fullName evidence="2">Phosphoesterase HXTX domain-containing protein</fullName>
    </recommendedName>
</protein>
<dbReference type="GO" id="GO:0004113">
    <property type="term" value="F:2',3'-cyclic-nucleotide 3'-phosphodiesterase activity"/>
    <property type="evidence" value="ECO:0007669"/>
    <property type="project" value="InterPro"/>
</dbReference>
<dbReference type="InterPro" id="IPR014051">
    <property type="entry name" value="Phosphoesterase_HXTX"/>
</dbReference>
<accession>X1P365</accession>
<gene>
    <name evidence="3" type="ORF">S06H3_24546</name>
</gene>
<organism evidence="3">
    <name type="scientific">marine sediment metagenome</name>
    <dbReference type="NCBI Taxonomy" id="412755"/>
    <lineage>
        <taxon>unclassified sequences</taxon>
        <taxon>metagenomes</taxon>
        <taxon>ecological metagenomes</taxon>
    </lineage>
</organism>
<dbReference type="InterPro" id="IPR009097">
    <property type="entry name" value="Cyclic_Pdiesterase"/>
</dbReference>
<dbReference type="SUPFAM" id="SSF55144">
    <property type="entry name" value="LigT-like"/>
    <property type="match status" value="1"/>
</dbReference>
<dbReference type="PANTHER" id="PTHR35561">
    <property type="entry name" value="RNA 2',3'-CYCLIC PHOSPHODIESTERASE"/>
    <property type="match status" value="1"/>
</dbReference>
<feature type="domain" description="Phosphoesterase HXTX" evidence="2">
    <location>
        <begin position="77"/>
        <end position="119"/>
    </location>
</feature>
<evidence type="ECO:0000313" key="3">
    <source>
        <dbReference type="EMBL" id="GAI25354.1"/>
    </source>
</evidence>
<dbReference type="InterPro" id="IPR004175">
    <property type="entry name" value="RNA_CPDase"/>
</dbReference>
<feature type="non-terminal residue" evidence="3">
    <location>
        <position position="1"/>
    </location>
</feature>
<dbReference type="AlphaFoldDB" id="X1P365"/>
<dbReference type="GO" id="GO:0008664">
    <property type="term" value="F:RNA 2',3'-cyclic 3'-phosphodiesterase activity"/>
    <property type="evidence" value="ECO:0007669"/>
    <property type="project" value="InterPro"/>
</dbReference>
<sequence length="127" mass="14358">QLEAQLKLGEQPWVKWVDPYSIHLTLKFLGNIAVDRTGEVAKAMKEAVQGISPFHLEVKDLGVFPNLRRVQVAWVGISGEVDKLSQLQKYIESTLAPLGFAPESRPFTPHLTLARLRDRASLDERQR</sequence>